<dbReference type="AlphaFoldDB" id="A0A5P1EU99"/>
<name>A0A5P1EU99_ASPOF</name>
<accession>A0A5P1EU99</accession>
<dbReference type="EMBL" id="CM007385">
    <property type="protein sequence ID" value="ONK68081.1"/>
    <property type="molecule type" value="Genomic_DNA"/>
</dbReference>
<evidence type="ECO:0000256" key="1">
    <source>
        <dbReference type="SAM" id="MobiDB-lite"/>
    </source>
</evidence>
<feature type="region of interest" description="Disordered" evidence="1">
    <location>
        <begin position="29"/>
        <end position="67"/>
    </location>
</feature>
<protein>
    <submittedName>
        <fullName evidence="2">Uncharacterized protein</fullName>
    </submittedName>
</protein>
<feature type="compositionally biased region" description="Low complexity" evidence="1">
    <location>
        <begin position="29"/>
        <end position="55"/>
    </location>
</feature>
<feature type="compositionally biased region" description="Low complexity" evidence="1">
    <location>
        <begin position="83"/>
        <end position="93"/>
    </location>
</feature>
<reference evidence="3" key="1">
    <citation type="journal article" date="2017" name="Nat. Commun.">
        <title>The asparagus genome sheds light on the origin and evolution of a young Y chromosome.</title>
        <authorList>
            <person name="Harkess A."/>
            <person name="Zhou J."/>
            <person name="Xu C."/>
            <person name="Bowers J.E."/>
            <person name="Van der Hulst R."/>
            <person name="Ayyampalayam S."/>
            <person name="Mercati F."/>
            <person name="Riccardi P."/>
            <person name="McKain M.R."/>
            <person name="Kakrana A."/>
            <person name="Tang H."/>
            <person name="Ray J."/>
            <person name="Groenendijk J."/>
            <person name="Arikit S."/>
            <person name="Mathioni S.M."/>
            <person name="Nakano M."/>
            <person name="Shan H."/>
            <person name="Telgmann-Rauber A."/>
            <person name="Kanno A."/>
            <person name="Yue Z."/>
            <person name="Chen H."/>
            <person name="Li W."/>
            <person name="Chen Y."/>
            <person name="Xu X."/>
            <person name="Zhang Y."/>
            <person name="Luo S."/>
            <person name="Chen H."/>
            <person name="Gao J."/>
            <person name="Mao Z."/>
            <person name="Pires J.C."/>
            <person name="Luo M."/>
            <person name="Kudrna D."/>
            <person name="Wing R.A."/>
            <person name="Meyers B.C."/>
            <person name="Yi K."/>
            <person name="Kong H."/>
            <person name="Lavrijsen P."/>
            <person name="Sunseri F."/>
            <person name="Falavigna A."/>
            <person name="Ye Y."/>
            <person name="Leebens-Mack J.H."/>
            <person name="Chen G."/>
        </authorList>
    </citation>
    <scope>NUCLEOTIDE SEQUENCE [LARGE SCALE GENOMIC DNA]</scope>
    <source>
        <strain evidence="3">cv. DH0086</strain>
    </source>
</reference>
<evidence type="ECO:0000313" key="3">
    <source>
        <dbReference type="Proteomes" id="UP000243459"/>
    </source>
</evidence>
<sequence length="107" mass="11204">MDDQIAINEAAIASLQSMEALILTLSHQSSSSSPLNAQPSPTTPSLSSRCSSTPSIEEPRPVQARPGLASNRILVSAALFDDCSSASSDSSSSGYNKLKFGFGADWR</sequence>
<feature type="region of interest" description="Disordered" evidence="1">
    <location>
        <begin position="83"/>
        <end position="107"/>
    </location>
</feature>
<evidence type="ECO:0000313" key="2">
    <source>
        <dbReference type="EMBL" id="ONK68081.1"/>
    </source>
</evidence>
<proteinExistence type="predicted"/>
<organism evidence="2 3">
    <name type="scientific">Asparagus officinalis</name>
    <name type="common">Garden asparagus</name>
    <dbReference type="NCBI Taxonomy" id="4686"/>
    <lineage>
        <taxon>Eukaryota</taxon>
        <taxon>Viridiplantae</taxon>
        <taxon>Streptophyta</taxon>
        <taxon>Embryophyta</taxon>
        <taxon>Tracheophyta</taxon>
        <taxon>Spermatophyta</taxon>
        <taxon>Magnoliopsida</taxon>
        <taxon>Liliopsida</taxon>
        <taxon>Asparagales</taxon>
        <taxon>Asparagaceae</taxon>
        <taxon>Asparagoideae</taxon>
        <taxon>Asparagus</taxon>
    </lineage>
</organism>
<dbReference type="Proteomes" id="UP000243459">
    <property type="component" value="Chromosome 5"/>
</dbReference>
<keyword evidence="3" id="KW-1185">Reference proteome</keyword>
<gene>
    <name evidence="2" type="ORF">A4U43_C05F7220</name>
</gene>
<dbReference type="Gramene" id="ONK68081">
    <property type="protein sequence ID" value="ONK68081"/>
    <property type="gene ID" value="A4U43_C05F7220"/>
</dbReference>